<protein>
    <submittedName>
        <fullName evidence="2">Uncharacterized protein</fullName>
    </submittedName>
</protein>
<evidence type="ECO:0000313" key="2">
    <source>
        <dbReference type="EMBL" id="CAE0725572.1"/>
    </source>
</evidence>
<gene>
    <name evidence="2" type="ORF">PAUS00366_LOCUS18329</name>
</gene>
<feature type="signal peptide" evidence="1">
    <location>
        <begin position="1"/>
        <end position="22"/>
    </location>
</feature>
<evidence type="ECO:0000256" key="1">
    <source>
        <dbReference type="SAM" id="SignalP"/>
    </source>
</evidence>
<dbReference type="AlphaFoldDB" id="A0A7S4ENL0"/>
<reference evidence="2" key="1">
    <citation type="submission" date="2021-01" db="EMBL/GenBank/DDBJ databases">
        <authorList>
            <person name="Corre E."/>
            <person name="Pelletier E."/>
            <person name="Niang G."/>
            <person name="Scheremetjew M."/>
            <person name="Finn R."/>
            <person name="Kale V."/>
            <person name="Holt S."/>
            <person name="Cochrane G."/>
            <person name="Meng A."/>
            <person name="Brown T."/>
            <person name="Cohen L."/>
        </authorList>
    </citation>
    <scope>NUCLEOTIDE SEQUENCE</scope>
    <source>
        <strain evidence="2">10249 10 AB</strain>
    </source>
</reference>
<feature type="chain" id="PRO_5030524331" evidence="1">
    <location>
        <begin position="23"/>
        <end position="346"/>
    </location>
</feature>
<organism evidence="2">
    <name type="scientific">Pseudo-nitzschia australis</name>
    <dbReference type="NCBI Taxonomy" id="44445"/>
    <lineage>
        <taxon>Eukaryota</taxon>
        <taxon>Sar</taxon>
        <taxon>Stramenopiles</taxon>
        <taxon>Ochrophyta</taxon>
        <taxon>Bacillariophyta</taxon>
        <taxon>Bacillariophyceae</taxon>
        <taxon>Bacillariophycidae</taxon>
        <taxon>Bacillariales</taxon>
        <taxon>Bacillariaceae</taxon>
        <taxon>Pseudo-nitzschia</taxon>
    </lineage>
</organism>
<proteinExistence type="predicted"/>
<accession>A0A7S4ENL0</accession>
<sequence length="346" mass="38794">MTKITKTTAAAALLLFVGAASAIQDIRFASPLQSLTIPDPEVLEKVPGSAVESSKDGEDPGMRIQRAMATPRKQFLKRFTQGLKAEKTAREKLALGIVNIDDDDDAFDVGAKDWVNRAKDADEKRSRKEDAFVESAHDAAVASFDAAELKKGALNQPKNSNKYQFVGLVNRNNKDKPITWHARPKPQNAKWSVRMVHVNKDAIVKDLFDRGKIDIFAKYTNTGRQVQTVEKAEDGTSITKNTNVPIVTTKYEARERSVKNLYNFSIKHFFTDSSGAYWRERRLRPGMYTDGESVYESSYRYRDGRNGMHKVGSMQQFLASSAVDSQEKDKILKKLKEAAPDVVLEL</sequence>
<keyword evidence="1" id="KW-0732">Signal</keyword>
<name>A0A7S4ENL0_9STRA</name>
<dbReference type="EMBL" id="HBIX01026982">
    <property type="protein sequence ID" value="CAE0725572.1"/>
    <property type="molecule type" value="Transcribed_RNA"/>
</dbReference>